<evidence type="ECO:0000313" key="1">
    <source>
        <dbReference type="EMBL" id="GLZ80730.1"/>
    </source>
</evidence>
<accession>A0A9W6SRP4</accession>
<comment type="caution">
    <text evidence="1">The sequence shown here is derived from an EMBL/GenBank/DDBJ whole genome shotgun (WGS) entry which is preliminary data.</text>
</comment>
<dbReference type="Proteomes" id="UP001165079">
    <property type="component" value="Unassembled WGS sequence"/>
</dbReference>
<dbReference type="InterPro" id="IPR009241">
    <property type="entry name" value="HigB-like"/>
</dbReference>
<reference evidence="1" key="1">
    <citation type="submission" date="2023-03" db="EMBL/GenBank/DDBJ databases">
        <title>Actinorhabdospora filicis NBRC 111898.</title>
        <authorList>
            <person name="Ichikawa N."/>
            <person name="Sato H."/>
            <person name="Tonouchi N."/>
        </authorList>
    </citation>
    <scope>NUCLEOTIDE SEQUENCE</scope>
    <source>
        <strain evidence="1">NBRC 111898</strain>
    </source>
</reference>
<gene>
    <name evidence="1" type="ORF">Afil01_55370</name>
</gene>
<dbReference type="RefSeq" id="WP_285665973.1">
    <property type="nucleotide sequence ID" value="NZ_BSTX01000004.1"/>
</dbReference>
<evidence type="ECO:0000313" key="2">
    <source>
        <dbReference type="Proteomes" id="UP001165079"/>
    </source>
</evidence>
<dbReference type="AlphaFoldDB" id="A0A9W6SRP4"/>
<evidence type="ECO:0008006" key="3">
    <source>
        <dbReference type="Google" id="ProtNLM"/>
    </source>
</evidence>
<name>A0A9W6SRP4_9ACTN</name>
<proteinExistence type="predicted"/>
<sequence>MEEWEIYATDEFRAWWSGLDEKSQEQVVCALDVLAETGPRLGRPLVDVIHGSRLHNLKELRPGSSGRSELRILFAFDPWRAAVILLGGDKAGEWSTWYRTAIPEAEARYETYLSDRIAEGL</sequence>
<organism evidence="1 2">
    <name type="scientific">Actinorhabdospora filicis</name>
    <dbReference type="NCBI Taxonomy" id="1785913"/>
    <lineage>
        <taxon>Bacteria</taxon>
        <taxon>Bacillati</taxon>
        <taxon>Actinomycetota</taxon>
        <taxon>Actinomycetes</taxon>
        <taxon>Micromonosporales</taxon>
        <taxon>Micromonosporaceae</taxon>
        <taxon>Actinorhabdospora</taxon>
    </lineage>
</organism>
<protein>
    <recommendedName>
        <fullName evidence="3">Addiction module toxin RelE</fullName>
    </recommendedName>
</protein>
<keyword evidence="2" id="KW-1185">Reference proteome</keyword>
<dbReference type="Pfam" id="PF05973">
    <property type="entry name" value="Gp49"/>
    <property type="match status" value="1"/>
</dbReference>
<dbReference type="EMBL" id="BSTX01000004">
    <property type="protein sequence ID" value="GLZ80730.1"/>
    <property type="molecule type" value="Genomic_DNA"/>
</dbReference>